<name>A0ABW0T0F4_9GAMM</name>
<comment type="caution">
    <text evidence="1">The sequence shown here is derived from an EMBL/GenBank/DDBJ whole genome shotgun (WGS) entry which is preliminary data.</text>
</comment>
<gene>
    <name evidence="1" type="ORF">ACFPPB_17130</name>
</gene>
<accession>A0ABW0T0F4</accession>
<dbReference type="Proteomes" id="UP001596111">
    <property type="component" value="Unassembled WGS sequence"/>
</dbReference>
<dbReference type="EMBL" id="JBHSNG010000025">
    <property type="protein sequence ID" value="MFC5582841.1"/>
    <property type="molecule type" value="Genomic_DNA"/>
</dbReference>
<evidence type="ECO:0008006" key="3">
    <source>
        <dbReference type="Google" id="ProtNLM"/>
    </source>
</evidence>
<reference evidence="2" key="1">
    <citation type="journal article" date="2019" name="Int. J. Syst. Evol. Microbiol.">
        <title>The Global Catalogue of Microorganisms (GCM) 10K type strain sequencing project: providing services to taxonomists for standard genome sequencing and annotation.</title>
        <authorList>
            <consortium name="The Broad Institute Genomics Platform"/>
            <consortium name="The Broad Institute Genome Sequencing Center for Infectious Disease"/>
            <person name="Wu L."/>
            <person name="Ma J."/>
        </authorList>
    </citation>
    <scope>NUCLEOTIDE SEQUENCE [LARGE SCALE GENOMIC DNA]</scope>
    <source>
        <strain evidence="2">CGMCC 1.13587</strain>
    </source>
</reference>
<evidence type="ECO:0000313" key="1">
    <source>
        <dbReference type="EMBL" id="MFC5582841.1"/>
    </source>
</evidence>
<keyword evidence="2" id="KW-1185">Reference proteome</keyword>
<organism evidence="1 2">
    <name type="scientific">Rhodanobacter terrae</name>
    <dbReference type="NCBI Taxonomy" id="418647"/>
    <lineage>
        <taxon>Bacteria</taxon>
        <taxon>Pseudomonadati</taxon>
        <taxon>Pseudomonadota</taxon>
        <taxon>Gammaproteobacteria</taxon>
        <taxon>Lysobacterales</taxon>
        <taxon>Rhodanobacteraceae</taxon>
        <taxon>Rhodanobacter</taxon>
    </lineage>
</organism>
<proteinExistence type="predicted"/>
<dbReference type="Gene3D" id="2.30.30.720">
    <property type="entry name" value="Protein of unknown function (DUF3247)"/>
    <property type="match status" value="1"/>
</dbReference>
<evidence type="ECO:0000313" key="2">
    <source>
        <dbReference type="Proteomes" id="UP001596111"/>
    </source>
</evidence>
<sequence>MFRDADEHEGVNALVQLQRPDVPEWSRRVRLDQVVRVELLDSTMAGES</sequence>
<dbReference type="RefSeq" id="WP_377329309.1">
    <property type="nucleotide sequence ID" value="NZ_JBHSNG010000025.1"/>
</dbReference>
<protein>
    <recommendedName>
        <fullName evidence="3">HlyD family secretion protein</fullName>
    </recommendedName>
</protein>